<dbReference type="Gene3D" id="3.90.220.20">
    <property type="entry name" value="DNA methylase specificity domains"/>
    <property type="match status" value="2"/>
</dbReference>
<sequence>MIPDGWKSITIGDLTSSHSYGPRFHAKNYDENGNVKTIRNTDVTAEGEILYTQAPIASLEPEIIEQHALKTGDLIVITTADCGLSAIFKEQDIPYIPSAYAVRYRLNQNVLPLFIKYFMHTKLAQKQVAQFVRKGTVANLPGSDVLKIKLVLPPLSEQKKIAEILGSVDEAIASTQAVIDQTRKVKQGLLQQLLTKGIGHTKFKESAIGKIPESWEVVPFDSLALIGPQNGIYKSKDDYGSGVPMIDMGAIFGSDIIEEVERRCVRLTEDEYEKFALKEGDLLFARRSLVAEGSGKCSILGYHNIEPVFESSIIRFRLKPNLGNPLFYFYYWESPLGKKQRLEITRQVAVSGITGKDLSKLLVPLPPINEQIRISKILKNIDKQIDSNDLTINQLNLLKRGLMQDLLTGKVRVK</sequence>
<dbReference type="GO" id="GO:0004519">
    <property type="term" value="F:endonuclease activity"/>
    <property type="evidence" value="ECO:0007669"/>
    <property type="project" value="UniProtKB-KW"/>
</dbReference>
<comment type="similarity">
    <text evidence="1">Belongs to the type-I restriction system S methylase family.</text>
</comment>
<keyword evidence="6" id="KW-1185">Reference proteome</keyword>
<reference evidence="5" key="1">
    <citation type="journal article" date="2015" name="ISME J.">
        <title>Draft Genome Sequence of Streptomyces incarnatus NRRL8089, which Produces the Nucleoside Antibiotic Sinefungin.</title>
        <authorList>
            <person name="Oshima K."/>
            <person name="Hattori M."/>
            <person name="Shimizu H."/>
            <person name="Fukuda K."/>
            <person name="Nemoto M."/>
            <person name="Inagaki K."/>
            <person name="Tamura T."/>
        </authorList>
    </citation>
    <scope>NUCLEOTIDE SEQUENCE</scope>
    <source>
        <strain evidence="5">FACHB-1375</strain>
    </source>
</reference>
<keyword evidence="3" id="KW-0238">DNA-binding</keyword>
<evidence type="ECO:0000313" key="6">
    <source>
        <dbReference type="Proteomes" id="UP000641646"/>
    </source>
</evidence>
<dbReference type="SUPFAM" id="SSF116734">
    <property type="entry name" value="DNA methylase specificity domain"/>
    <property type="match status" value="2"/>
</dbReference>
<dbReference type="GO" id="GO:0003677">
    <property type="term" value="F:DNA binding"/>
    <property type="evidence" value="ECO:0007669"/>
    <property type="project" value="UniProtKB-KW"/>
</dbReference>
<dbReference type="PANTHER" id="PTHR30408:SF12">
    <property type="entry name" value="TYPE I RESTRICTION ENZYME MJAVIII SPECIFICITY SUBUNIT"/>
    <property type="match status" value="1"/>
</dbReference>
<proteinExistence type="inferred from homology"/>
<dbReference type="RefSeq" id="WP_190464681.1">
    <property type="nucleotide sequence ID" value="NZ_JACJPW010000027.1"/>
</dbReference>
<reference evidence="5" key="2">
    <citation type="submission" date="2020-08" db="EMBL/GenBank/DDBJ databases">
        <authorList>
            <person name="Chen M."/>
            <person name="Teng W."/>
            <person name="Zhao L."/>
            <person name="Hu C."/>
            <person name="Zhou Y."/>
            <person name="Han B."/>
            <person name="Song L."/>
            <person name="Shu W."/>
        </authorList>
    </citation>
    <scope>NUCLEOTIDE SEQUENCE</scope>
    <source>
        <strain evidence="5">FACHB-1375</strain>
    </source>
</reference>
<evidence type="ECO:0000256" key="1">
    <source>
        <dbReference type="ARBA" id="ARBA00010923"/>
    </source>
</evidence>
<dbReference type="Proteomes" id="UP000641646">
    <property type="component" value="Unassembled WGS sequence"/>
</dbReference>
<evidence type="ECO:0000259" key="4">
    <source>
        <dbReference type="Pfam" id="PF01420"/>
    </source>
</evidence>
<dbReference type="Pfam" id="PF01420">
    <property type="entry name" value="Methylase_S"/>
    <property type="match status" value="2"/>
</dbReference>
<keyword evidence="2" id="KW-0680">Restriction system</keyword>
<keyword evidence="5" id="KW-0255">Endonuclease</keyword>
<dbReference type="GO" id="GO:0009307">
    <property type="term" value="P:DNA restriction-modification system"/>
    <property type="evidence" value="ECO:0007669"/>
    <property type="project" value="UniProtKB-KW"/>
</dbReference>
<feature type="domain" description="Type I restriction modification DNA specificity" evidence="4">
    <location>
        <begin position="212"/>
        <end position="395"/>
    </location>
</feature>
<evidence type="ECO:0000256" key="3">
    <source>
        <dbReference type="ARBA" id="ARBA00023125"/>
    </source>
</evidence>
<feature type="domain" description="Type I restriction modification DNA specificity" evidence="4">
    <location>
        <begin position="3"/>
        <end position="179"/>
    </location>
</feature>
<dbReference type="InterPro" id="IPR000055">
    <property type="entry name" value="Restrct_endonuc_typeI_TRD"/>
</dbReference>
<evidence type="ECO:0000313" key="5">
    <source>
        <dbReference type="EMBL" id="MBD2181871.1"/>
    </source>
</evidence>
<evidence type="ECO:0000256" key="2">
    <source>
        <dbReference type="ARBA" id="ARBA00022747"/>
    </source>
</evidence>
<name>A0A926VDM6_9CYAN</name>
<dbReference type="InterPro" id="IPR044946">
    <property type="entry name" value="Restrct_endonuc_typeI_TRD_sf"/>
</dbReference>
<dbReference type="CDD" id="cd17517">
    <property type="entry name" value="RMtype1_S_EcoKI_StySPI-TRD2-CR2_like"/>
    <property type="match status" value="1"/>
</dbReference>
<dbReference type="PANTHER" id="PTHR30408">
    <property type="entry name" value="TYPE-1 RESTRICTION ENZYME ECOKI SPECIFICITY PROTEIN"/>
    <property type="match status" value="1"/>
</dbReference>
<dbReference type="InterPro" id="IPR052021">
    <property type="entry name" value="Type-I_RS_S_subunit"/>
</dbReference>
<dbReference type="Gene3D" id="1.10.287.1120">
    <property type="entry name" value="Bipartite methylase S protein"/>
    <property type="match status" value="1"/>
</dbReference>
<protein>
    <submittedName>
        <fullName evidence="5">Restriction endonuclease subunit S</fullName>
    </submittedName>
</protein>
<gene>
    <name evidence="5" type="ORF">H6G03_12260</name>
</gene>
<dbReference type="AlphaFoldDB" id="A0A926VDM6"/>
<keyword evidence="5" id="KW-0540">Nuclease</keyword>
<dbReference type="EMBL" id="JACJPW010000027">
    <property type="protein sequence ID" value="MBD2181871.1"/>
    <property type="molecule type" value="Genomic_DNA"/>
</dbReference>
<organism evidence="5 6">
    <name type="scientific">Aerosakkonema funiforme FACHB-1375</name>
    <dbReference type="NCBI Taxonomy" id="2949571"/>
    <lineage>
        <taxon>Bacteria</taxon>
        <taxon>Bacillati</taxon>
        <taxon>Cyanobacteriota</taxon>
        <taxon>Cyanophyceae</taxon>
        <taxon>Oscillatoriophycideae</taxon>
        <taxon>Aerosakkonematales</taxon>
        <taxon>Aerosakkonemataceae</taxon>
        <taxon>Aerosakkonema</taxon>
    </lineage>
</organism>
<accession>A0A926VDM6</accession>
<keyword evidence="5" id="KW-0378">Hydrolase</keyword>
<comment type="caution">
    <text evidence="5">The sequence shown here is derived from an EMBL/GenBank/DDBJ whole genome shotgun (WGS) entry which is preliminary data.</text>
</comment>